<dbReference type="InParanoid" id="C3YSN6"/>
<evidence type="ECO:0000313" key="1">
    <source>
        <dbReference type="EMBL" id="EEN56737.1"/>
    </source>
</evidence>
<gene>
    <name evidence="1" type="ORF">BRAFLDRAFT_83467</name>
</gene>
<proteinExistence type="predicted"/>
<name>C3YSN6_BRAFL</name>
<organism>
    <name type="scientific">Branchiostoma floridae</name>
    <name type="common">Florida lancelet</name>
    <name type="synonym">Amphioxus</name>
    <dbReference type="NCBI Taxonomy" id="7739"/>
    <lineage>
        <taxon>Eukaryota</taxon>
        <taxon>Metazoa</taxon>
        <taxon>Chordata</taxon>
        <taxon>Cephalochordata</taxon>
        <taxon>Leptocardii</taxon>
        <taxon>Amphioxiformes</taxon>
        <taxon>Branchiostomatidae</taxon>
        <taxon>Branchiostoma</taxon>
    </lineage>
</organism>
<accession>C3YSN6</accession>
<protein>
    <submittedName>
        <fullName evidence="1">Uncharacterized protein</fullName>
    </submittedName>
</protein>
<sequence length="230" mass="25077">MADNSPQQLAFTFTKGDDINIWLSAYANLQVAAGEKLSKEYKILFEQTRTLSVDIERFREVFLNRTVKQGADGIQGEGSFFVVTDVFAVGKVRCESSRRIDRHIQASVSAQNGSGMTLEASGSYSAEASQSSEAQIALYMKCAEVKYDAQTWKITEIKSSDASTFSGDGYTLMDERSHFPRHLCANTGDVTIVAGLESTGDYPKVGEVGEADQSALEFLHPKVGEADQSA</sequence>
<dbReference type="EMBL" id="GG666549">
    <property type="protein sequence ID" value="EEN56737.1"/>
    <property type="molecule type" value="Genomic_DNA"/>
</dbReference>
<dbReference type="AlphaFoldDB" id="C3YSN6"/>
<reference evidence="1" key="1">
    <citation type="journal article" date="2008" name="Nature">
        <title>The amphioxus genome and the evolution of the chordate karyotype.</title>
        <authorList>
            <consortium name="US DOE Joint Genome Institute (JGI-PGF)"/>
            <person name="Putnam N.H."/>
            <person name="Butts T."/>
            <person name="Ferrier D.E.K."/>
            <person name="Furlong R.F."/>
            <person name="Hellsten U."/>
            <person name="Kawashima T."/>
            <person name="Robinson-Rechavi M."/>
            <person name="Shoguchi E."/>
            <person name="Terry A."/>
            <person name="Yu J.-K."/>
            <person name="Benito-Gutierrez E.L."/>
            <person name="Dubchak I."/>
            <person name="Garcia-Fernandez J."/>
            <person name="Gibson-Brown J.J."/>
            <person name="Grigoriev I.V."/>
            <person name="Horton A.C."/>
            <person name="de Jong P.J."/>
            <person name="Jurka J."/>
            <person name="Kapitonov V.V."/>
            <person name="Kohara Y."/>
            <person name="Kuroki Y."/>
            <person name="Lindquist E."/>
            <person name="Lucas S."/>
            <person name="Osoegawa K."/>
            <person name="Pennacchio L.A."/>
            <person name="Salamov A.A."/>
            <person name="Satou Y."/>
            <person name="Sauka-Spengler T."/>
            <person name="Schmutz J."/>
            <person name="Shin-I T."/>
            <person name="Toyoda A."/>
            <person name="Bronner-Fraser M."/>
            <person name="Fujiyama A."/>
            <person name="Holland L.Z."/>
            <person name="Holland P.W.H."/>
            <person name="Satoh N."/>
            <person name="Rokhsar D.S."/>
        </authorList>
    </citation>
    <scope>NUCLEOTIDE SEQUENCE [LARGE SCALE GENOMIC DNA]</scope>
    <source>
        <strain evidence="1">S238N-H82</strain>
        <tissue evidence="1">Testes</tissue>
    </source>
</reference>